<feature type="non-terminal residue" evidence="2">
    <location>
        <position position="1"/>
    </location>
</feature>
<reference evidence="2" key="1">
    <citation type="journal article" date="2019" name="Sci. Rep.">
        <title>Draft genome of Tanacetum cinerariifolium, the natural source of mosquito coil.</title>
        <authorList>
            <person name="Yamashiro T."/>
            <person name="Shiraishi A."/>
            <person name="Satake H."/>
            <person name="Nakayama K."/>
        </authorList>
    </citation>
    <scope>NUCLEOTIDE SEQUENCE</scope>
</reference>
<accession>A0A699TET5</accession>
<comment type="caution">
    <text evidence="2">The sequence shown here is derived from an EMBL/GenBank/DDBJ whole genome shotgun (WGS) entry which is preliminary data.</text>
</comment>
<proteinExistence type="predicted"/>
<protein>
    <submittedName>
        <fullName evidence="2">Uncharacterized protein</fullName>
    </submittedName>
</protein>
<sequence>KVVIVAAITITAVPSATRRRKGVVIRDLEETATPSTIVPSEPKSKDKRKGILVEEPKPLNKQAQIEQDEAYARELEAELNKNIKWKSQTEAQARKNMMVYLKNMAGFKLDFFKGMSYDDIRLIFKKDFNYVMGFLEKSKKELEEEASRALKRKSESSEQKAVKKQKLDEEVEEMKKHLQIVPDDKDDVYTKATPL</sequence>
<dbReference type="AlphaFoldDB" id="A0A699TET5"/>
<feature type="region of interest" description="Disordered" evidence="1">
    <location>
        <begin position="149"/>
        <end position="168"/>
    </location>
</feature>
<gene>
    <name evidence="2" type="ORF">Tci_879897</name>
</gene>
<dbReference type="EMBL" id="BKCJ011234742">
    <property type="protein sequence ID" value="GFD07928.1"/>
    <property type="molecule type" value="Genomic_DNA"/>
</dbReference>
<feature type="non-terminal residue" evidence="2">
    <location>
        <position position="195"/>
    </location>
</feature>
<evidence type="ECO:0000313" key="2">
    <source>
        <dbReference type="EMBL" id="GFD07928.1"/>
    </source>
</evidence>
<evidence type="ECO:0000256" key="1">
    <source>
        <dbReference type="SAM" id="MobiDB-lite"/>
    </source>
</evidence>
<name>A0A699TET5_TANCI</name>
<organism evidence="2">
    <name type="scientific">Tanacetum cinerariifolium</name>
    <name type="common">Dalmatian daisy</name>
    <name type="synonym">Chrysanthemum cinerariifolium</name>
    <dbReference type="NCBI Taxonomy" id="118510"/>
    <lineage>
        <taxon>Eukaryota</taxon>
        <taxon>Viridiplantae</taxon>
        <taxon>Streptophyta</taxon>
        <taxon>Embryophyta</taxon>
        <taxon>Tracheophyta</taxon>
        <taxon>Spermatophyta</taxon>
        <taxon>Magnoliopsida</taxon>
        <taxon>eudicotyledons</taxon>
        <taxon>Gunneridae</taxon>
        <taxon>Pentapetalae</taxon>
        <taxon>asterids</taxon>
        <taxon>campanulids</taxon>
        <taxon>Asterales</taxon>
        <taxon>Asteraceae</taxon>
        <taxon>Asteroideae</taxon>
        <taxon>Anthemideae</taxon>
        <taxon>Anthemidinae</taxon>
        <taxon>Tanacetum</taxon>
    </lineage>
</organism>